<dbReference type="EMBL" id="JBHSQW010000033">
    <property type="protein sequence ID" value="MFC5995601.1"/>
    <property type="molecule type" value="Genomic_DNA"/>
</dbReference>
<feature type="region of interest" description="Disordered" evidence="1">
    <location>
        <begin position="220"/>
        <end position="247"/>
    </location>
</feature>
<evidence type="ECO:0000313" key="3">
    <source>
        <dbReference type="EMBL" id="MFC5995601.1"/>
    </source>
</evidence>
<sequence length="247" mass="27719">MADRRHRRRRRGQALNDLAAALADLRHRPVNYDARRAPPQVTAGWHRDRRVVELGREAPGEPEPDGLVATAAALLDCYGFLDPRILRAAYRPGALLGRDMLLEARFLRLRFLFGVRITACTDEIRDGPSGSERTIGWSYQTLCGHLEQGRLTYEIAKQLRTGRVEFRILAHSRRAPIANPLLRLGFVLFGRGVQLRFYRRALRRLTASVCAPVVPPSPGPDGLVRAPDGLGPGRPEAWTIRFPQPGR</sequence>
<evidence type="ECO:0000256" key="1">
    <source>
        <dbReference type="SAM" id="MobiDB-lite"/>
    </source>
</evidence>
<dbReference type="Pfam" id="PF09348">
    <property type="entry name" value="DUF1990"/>
    <property type="match status" value="1"/>
</dbReference>
<comment type="caution">
    <text evidence="3">The sequence shown here is derived from an EMBL/GenBank/DDBJ whole genome shotgun (WGS) entry which is preliminary data.</text>
</comment>
<feature type="domain" description="DUF1990" evidence="2">
    <location>
        <begin position="40"/>
        <end position="203"/>
    </location>
</feature>
<evidence type="ECO:0000259" key="2">
    <source>
        <dbReference type="Pfam" id="PF09348"/>
    </source>
</evidence>
<evidence type="ECO:0000313" key="4">
    <source>
        <dbReference type="Proteomes" id="UP001596302"/>
    </source>
</evidence>
<reference evidence="4" key="1">
    <citation type="journal article" date="2019" name="Int. J. Syst. Evol. Microbiol.">
        <title>The Global Catalogue of Microorganisms (GCM) 10K type strain sequencing project: providing services to taxonomists for standard genome sequencing and annotation.</title>
        <authorList>
            <consortium name="The Broad Institute Genomics Platform"/>
            <consortium name="The Broad Institute Genome Sequencing Center for Infectious Disease"/>
            <person name="Wu L."/>
            <person name="Ma J."/>
        </authorList>
    </citation>
    <scope>NUCLEOTIDE SEQUENCE [LARGE SCALE GENOMIC DNA]</scope>
    <source>
        <strain evidence="4">CCM 8391</strain>
    </source>
</reference>
<accession>A0ABW1J4E4</accession>
<dbReference type="Proteomes" id="UP001596302">
    <property type="component" value="Unassembled WGS sequence"/>
</dbReference>
<dbReference type="InterPro" id="IPR018960">
    <property type="entry name" value="DUF1990"/>
</dbReference>
<organism evidence="3 4">
    <name type="scientific">Pseudonocardia hispaniensis</name>
    <dbReference type="NCBI Taxonomy" id="904933"/>
    <lineage>
        <taxon>Bacteria</taxon>
        <taxon>Bacillati</taxon>
        <taxon>Actinomycetota</taxon>
        <taxon>Actinomycetes</taxon>
        <taxon>Pseudonocardiales</taxon>
        <taxon>Pseudonocardiaceae</taxon>
        <taxon>Pseudonocardia</taxon>
    </lineage>
</organism>
<name>A0ABW1J4E4_9PSEU</name>
<protein>
    <submittedName>
        <fullName evidence="3">DUF1990 family protein</fullName>
    </submittedName>
</protein>
<keyword evidence="4" id="KW-1185">Reference proteome</keyword>
<gene>
    <name evidence="3" type="ORF">ACFQE5_15405</name>
</gene>
<proteinExistence type="predicted"/>
<dbReference type="RefSeq" id="WP_379585741.1">
    <property type="nucleotide sequence ID" value="NZ_JBHSQW010000033.1"/>
</dbReference>